<evidence type="ECO:0000256" key="4">
    <source>
        <dbReference type="ARBA" id="ARBA00022833"/>
    </source>
</evidence>
<feature type="region of interest" description="Disordered" evidence="9">
    <location>
        <begin position="187"/>
        <end position="218"/>
    </location>
</feature>
<feature type="compositionally biased region" description="Low complexity" evidence="9">
    <location>
        <begin position="726"/>
        <end position="738"/>
    </location>
</feature>
<dbReference type="SUPFAM" id="SSF52047">
    <property type="entry name" value="RNI-like"/>
    <property type="match status" value="1"/>
</dbReference>
<keyword evidence="7" id="KW-0539">Nucleus</keyword>
<dbReference type="InterPro" id="IPR006553">
    <property type="entry name" value="Leu-rich_rpt_Cys-con_subtyp"/>
</dbReference>
<evidence type="ECO:0000313" key="12">
    <source>
        <dbReference type="Proteomes" id="UP001224775"/>
    </source>
</evidence>
<dbReference type="InterPro" id="IPR012337">
    <property type="entry name" value="RNaseH-like_sf"/>
</dbReference>
<dbReference type="InterPro" id="IPR052035">
    <property type="entry name" value="ZnF_BED_domain_contain"/>
</dbReference>
<dbReference type="InterPro" id="IPR003656">
    <property type="entry name" value="Znf_BED"/>
</dbReference>
<dbReference type="PANTHER" id="PTHR46481">
    <property type="entry name" value="ZINC FINGER BED DOMAIN-CONTAINING PROTEIN 4"/>
    <property type="match status" value="1"/>
</dbReference>
<feature type="compositionally biased region" description="Basic and acidic residues" evidence="9">
    <location>
        <begin position="758"/>
        <end position="776"/>
    </location>
</feature>
<feature type="region of interest" description="Disordered" evidence="9">
    <location>
        <begin position="81"/>
        <end position="100"/>
    </location>
</feature>
<feature type="region of interest" description="Disordered" evidence="9">
    <location>
        <begin position="709"/>
        <end position="820"/>
    </location>
</feature>
<dbReference type="Proteomes" id="UP001224775">
    <property type="component" value="Unassembled WGS sequence"/>
</dbReference>
<feature type="compositionally biased region" description="Polar residues" evidence="9">
    <location>
        <begin position="792"/>
        <end position="820"/>
    </location>
</feature>
<gene>
    <name evidence="11" type="ORF">QTG54_013689</name>
</gene>
<dbReference type="EMBL" id="JATAAI010000033">
    <property type="protein sequence ID" value="KAK1735526.1"/>
    <property type="molecule type" value="Genomic_DNA"/>
</dbReference>
<organism evidence="11 12">
    <name type="scientific">Skeletonema marinoi</name>
    <dbReference type="NCBI Taxonomy" id="267567"/>
    <lineage>
        <taxon>Eukaryota</taxon>
        <taxon>Sar</taxon>
        <taxon>Stramenopiles</taxon>
        <taxon>Ochrophyta</taxon>
        <taxon>Bacillariophyta</taxon>
        <taxon>Coscinodiscophyceae</taxon>
        <taxon>Thalassiosirophycidae</taxon>
        <taxon>Thalassiosirales</taxon>
        <taxon>Skeletonemataceae</taxon>
        <taxon>Skeletonema</taxon>
        <taxon>Skeletonema marinoi-dohrnii complex</taxon>
    </lineage>
</organism>
<keyword evidence="5" id="KW-0805">Transcription regulation</keyword>
<dbReference type="GO" id="GO:0003677">
    <property type="term" value="F:DNA binding"/>
    <property type="evidence" value="ECO:0007669"/>
    <property type="project" value="InterPro"/>
</dbReference>
<dbReference type="GO" id="GO:0009791">
    <property type="term" value="P:post-embryonic development"/>
    <property type="evidence" value="ECO:0007669"/>
    <property type="project" value="UniProtKB-ARBA"/>
</dbReference>
<protein>
    <submittedName>
        <fullName evidence="11">Leucine-rich repeat protein</fullName>
    </submittedName>
</protein>
<dbReference type="GO" id="GO:0008270">
    <property type="term" value="F:zinc ion binding"/>
    <property type="evidence" value="ECO:0007669"/>
    <property type="project" value="UniProtKB-KW"/>
</dbReference>
<dbReference type="GO" id="GO:0005634">
    <property type="term" value="C:nucleus"/>
    <property type="evidence" value="ECO:0007669"/>
    <property type="project" value="UniProtKB-SubCell"/>
</dbReference>
<comment type="caution">
    <text evidence="11">The sequence shown here is derived from an EMBL/GenBank/DDBJ whole genome shotgun (WGS) entry which is preliminary data.</text>
</comment>
<proteinExistence type="predicted"/>
<dbReference type="PANTHER" id="PTHR46481:SF10">
    <property type="entry name" value="ZINC FINGER BED DOMAIN-CONTAINING PROTEIN 39"/>
    <property type="match status" value="1"/>
</dbReference>
<dbReference type="SUPFAM" id="SSF53098">
    <property type="entry name" value="Ribonuclease H-like"/>
    <property type="match status" value="1"/>
</dbReference>
<name>A0AAD8XYA2_9STRA</name>
<keyword evidence="6" id="KW-0804">Transcription</keyword>
<reference evidence="11" key="1">
    <citation type="submission" date="2023-06" db="EMBL/GenBank/DDBJ databases">
        <title>Survivors Of The Sea: Transcriptome response of Skeletonema marinoi to long-term dormancy.</title>
        <authorList>
            <person name="Pinder M.I.M."/>
            <person name="Kourtchenko O."/>
            <person name="Robertson E.K."/>
            <person name="Larsson T."/>
            <person name="Maumus F."/>
            <person name="Osuna-Cruz C.M."/>
            <person name="Vancaester E."/>
            <person name="Stenow R."/>
            <person name="Vandepoele K."/>
            <person name="Ploug H."/>
            <person name="Bruchert V."/>
            <person name="Godhe A."/>
            <person name="Topel M."/>
        </authorList>
    </citation>
    <scope>NUCLEOTIDE SEQUENCE</scope>
    <source>
        <strain evidence="11">R05AC</strain>
    </source>
</reference>
<evidence type="ECO:0000256" key="7">
    <source>
        <dbReference type="ARBA" id="ARBA00023242"/>
    </source>
</evidence>
<feature type="region of interest" description="Disordered" evidence="9">
    <location>
        <begin position="304"/>
        <end position="327"/>
    </location>
</feature>
<feature type="compositionally biased region" description="Low complexity" evidence="9">
    <location>
        <begin position="187"/>
        <end position="201"/>
    </location>
</feature>
<accession>A0AAD8XYA2</accession>
<evidence type="ECO:0000259" key="10">
    <source>
        <dbReference type="PROSITE" id="PS50808"/>
    </source>
</evidence>
<feature type="region of interest" description="Disordered" evidence="9">
    <location>
        <begin position="1"/>
        <end position="44"/>
    </location>
</feature>
<keyword evidence="4" id="KW-0862">Zinc</keyword>
<dbReference type="SMART" id="SM00367">
    <property type="entry name" value="LRR_CC"/>
    <property type="match status" value="6"/>
</dbReference>
<keyword evidence="2" id="KW-0479">Metal-binding</keyword>
<dbReference type="SUPFAM" id="SSF57667">
    <property type="entry name" value="beta-beta-alpha zinc fingers"/>
    <property type="match status" value="1"/>
</dbReference>
<dbReference type="PROSITE" id="PS50808">
    <property type="entry name" value="ZF_BED"/>
    <property type="match status" value="1"/>
</dbReference>
<evidence type="ECO:0000256" key="6">
    <source>
        <dbReference type="ARBA" id="ARBA00023163"/>
    </source>
</evidence>
<dbReference type="Gene3D" id="3.80.10.10">
    <property type="entry name" value="Ribonuclease Inhibitor"/>
    <property type="match status" value="2"/>
</dbReference>
<dbReference type="InterPro" id="IPR032675">
    <property type="entry name" value="LRR_dom_sf"/>
</dbReference>
<evidence type="ECO:0000256" key="8">
    <source>
        <dbReference type="PROSITE-ProRule" id="PRU00027"/>
    </source>
</evidence>
<evidence type="ECO:0000313" key="11">
    <source>
        <dbReference type="EMBL" id="KAK1735526.1"/>
    </source>
</evidence>
<dbReference type="InterPro" id="IPR036236">
    <property type="entry name" value="Znf_C2H2_sf"/>
</dbReference>
<feature type="compositionally biased region" description="Low complexity" evidence="9">
    <location>
        <begin position="1"/>
        <end position="23"/>
    </location>
</feature>
<keyword evidence="12" id="KW-1185">Reference proteome</keyword>
<sequence>MADADAITPDTAAAAASKTSKTLDGVEDDDDASNSSVDSPRSKSIGITPTKYCICNGKAWKGGNRMCRLHTFCDLPPPADWNKGDDPRTPPPNNSSTTTASASNVIDLANSPNKNLSAVFNGEKPQKEKEAPSKPSVVGDMLNAARQRSVSSNEFDHDAPRTIESADTYALCCYLSKYSHLKNALSASPTTQSAASTAKTKTVPKKRKAASTKSNSASSKKAAAAAVAAASKVAAASAASKVIDVDEDDDNMLVDPPRSKQAKCWKYFRMYNRSSYPNKQNVTVCNICYLDSNKKNIVEIKISGSSTTGPKRHLQSKHPKEYDEMEGTGTASFNASKSQQSVANIFHKKPKEKTIDELKTDYINASTNFVVANAQPLNIVESVAFRDIFRVFHKDAEKITSVSSKTVRNNLMHLGKLAERATKVEIGKYPVSWTTDHWTGKDDKTYQTITCHYIDNDWKLCSSMIDFKVFSGSTTGQLIWEDCEKVFEEYHTSKDKMKLGVTDTTGSMGKLGMYLRENGLEHGYCTDHNLQRNALLAFYDKNIPGADGAMAKARKIIEYFSKSTQATKKLLDYQNACPFGPYAVDGYIAKKLLQDVITRWWSTYRALKRLRLCRAAINGLRDSGEVNCISLDDDQWTVLHQIEITLKMMATWQRLLEGDKYPTGSLVVMAIYQIRKHYVQVLACPDTAEPVKRLTEILLKDFDEQRYIPDPEHEGKVRRSNRRSPAAAAAAVAVANNNDNIEASGGDGNEPNNPRLQAMRERSRAVAEREASRLARPDVSLSSRKLGHASKTKSAVSSTPFGQLMKSSKGSGGTTNNNEAQEWCGPFSVARQMIAAREDARKLRLQQTEEGENDNKEHHPLDHVMEEAKLQQQRKENPSMNWISRRHRTGNTNDATNNSNYYVKRRKRFHQQKELMGMGGNSVPSLFQLCINYLVDNFDHVDSLGLVDHSIRVALCERLVAQGKMNGAAFDVLAEEGVETLELVDCAQVTQDQFCDAIKVLIPMGLRAILLQHCGRCFGGQAVNTIVGMKSDEIQLFALSLSGAFLLSDDDLSQLIGATSRTLSSIDLTACPLIGPQFCNAIGEHFSSSIGDVTNCLLELSLEDIPLKKEALLTLGAASDALRNLKSLKLRSIEAVDDEVVEIILNSIDEGSLEGIDLSSNSQLTDEVLSSIRRRGTNLRSLQLSGLRNLSAIALEAFFTPIEDLPSPPMLRKLDLSHCSHDEINDAVVMLAAKASSFRSLADAVNSEIEISSSVNPESLVSEITNSLGLVHVDVSGSSISDKSMEMLAATCKSSLEELDVGFCAGVSDKGLGYLVSKVGRQLSKIHVWGCAQITEDFLDGHDRLDEGGLEIVGVWMKKSGGRSLR</sequence>
<evidence type="ECO:0000256" key="3">
    <source>
        <dbReference type="ARBA" id="ARBA00022771"/>
    </source>
</evidence>
<evidence type="ECO:0000256" key="5">
    <source>
        <dbReference type="ARBA" id="ARBA00023015"/>
    </source>
</evidence>
<evidence type="ECO:0000256" key="1">
    <source>
        <dbReference type="ARBA" id="ARBA00004123"/>
    </source>
</evidence>
<comment type="subcellular location">
    <subcellularLocation>
        <location evidence="1">Nucleus</location>
    </subcellularLocation>
</comment>
<evidence type="ECO:0000256" key="9">
    <source>
        <dbReference type="SAM" id="MobiDB-lite"/>
    </source>
</evidence>
<evidence type="ECO:0000256" key="2">
    <source>
        <dbReference type="ARBA" id="ARBA00022723"/>
    </source>
</evidence>
<keyword evidence="3 8" id="KW-0863">Zinc-finger</keyword>
<feature type="domain" description="BED-type" evidence="10">
    <location>
        <begin position="259"/>
        <end position="325"/>
    </location>
</feature>